<name>A0AAW0YGV5_9TREE</name>
<dbReference type="EMBL" id="JBCAWK010000011">
    <property type="protein sequence ID" value="KAK8846727.1"/>
    <property type="molecule type" value="Genomic_DNA"/>
</dbReference>
<comment type="caution">
    <text evidence="2">The sequence shown here is derived from an EMBL/GenBank/DDBJ whole genome shotgun (WGS) entry which is preliminary data.</text>
</comment>
<feature type="region of interest" description="Disordered" evidence="1">
    <location>
        <begin position="281"/>
        <end position="347"/>
    </location>
</feature>
<gene>
    <name evidence="2" type="ORF">IAR55_005814</name>
</gene>
<sequence length="524" mass="57293">MTFTRGPLTPRTPSDMFASLTLSTSNAEAADMTPAVPSFSISPPTPPNDTMGSTSTCKKDDRTSRVHRSPHLSSDHDLAKSSDNQSSSTQSTPFNEFVHHTQNSTPKLRPIRALTPKEAHHLTLLLTQHLFPHRHNPKQLMKESIELAEKLHEAGVRWDKWRRVMGMHLRGIWEEGGGGGVGGRGRGMDLYVQGSFLTIAEEPHPFDTMPLPIPLHPASYTALPKLTLQAGLFNALPIGVDHPGPAPITQPVENGGGRRLDEHGGLIGSIAGVANLHSLTKSGDGMVVDDDRDWTGLGRDSDGGRNHGAGRALTNGGNGNQSDSHARHDQDQHQHQNKQQGDKAQIRHSRPMRGFGFEFELHEGMQLDHDHSHAQNRITLRKGKKGRWNERKKRVGLSINVDGHQKSSHSHHTPQPYSASSSHFHSHSALSKCLRQKSQTSRSRWSRKFNSTKTRIEVKIGKRRISLGGNTSSSFSSSCCSQAMGDGACITERGERGGGGRGRGGRGGGIRSARRVSFGGWEVR</sequence>
<feature type="region of interest" description="Disordered" evidence="1">
    <location>
        <begin position="34"/>
        <end position="107"/>
    </location>
</feature>
<dbReference type="KEGG" id="kne:92183072"/>
<feature type="region of interest" description="Disordered" evidence="1">
    <location>
        <begin position="368"/>
        <end position="448"/>
    </location>
</feature>
<evidence type="ECO:0000256" key="1">
    <source>
        <dbReference type="SAM" id="MobiDB-lite"/>
    </source>
</evidence>
<organism evidence="2 3">
    <name type="scientific">Kwoniella newhampshirensis</name>
    <dbReference type="NCBI Taxonomy" id="1651941"/>
    <lineage>
        <taxon>Eukaryota</taxon>
        <taxon>Fungi</taxon>
        <taxon>Dikarya</taxon>
        <taxon>Basidiomycota</taxon>
        <taxon>Agaricomycotina</taxon>
        <taxon>Tremellomycetes</taxon>
        <taxon>Tremellales</taxon>
        <taxon>Cryptococcaceae</taxon>
        <taxon>Kwoniella</taxon>
    </lineage>
</organism>
<proteinExistence type="predicted"/>
<dbReference type="GeneID" id="92183072"/>
<reference evidence="2 3" key="1">
    <citation type="journal article" date="2024" name="bioRxiv">
        <title>Comparative genomics of Cryptococcus and Kwoniella reveals pathogenesis evolution and contrasting karyotype dynamics via intercentromeric recombination or chromosome fusion.</title>
        <authorList>
            <person name="Coelho M.A."/>
            <person name="David-Palma M."/>
            <person name="Shea T."/>
            <person name="Bowers K."/>
            <person name="McGinley-Smith S."/>
            <person name="Mohammad A.W."/>
            <person name="Gnirke A."/>
            <person name="Yurkov A.M."/>
            <person name="Nowrousian M."/>
            <person name="Sun S."/>
            <person name="Cuomo C.A."/>
            <person name="Heitman J."/>
        </authorList>
    </citation>
    <scope>NUCLEOTIDE SEQUENCE [LARGE SCALE GENOMIC DNA]</scope>
    <source>
        <strain evidence="2 3">CBS 13917</strain>
    </source>
</reference>
<feature type="compositionally biased region" description="Low complexity" evidence="1">
    <location>
        <begin position="81"/>
        <end position="92"/>
    </location>
</feature>
<evidence type="ECO:0000313" key="2">
    <source>
        <dbReference type="EMBL" id="KAK8846727.1"/>
    </source>
</evidence>
<accession>A0AAW0YGV5</accession>
<feature type="compositionally biased region" description="Basic and acidic residues" evidence="1">
    <location>
        <begin position="324"/>
        <end position="345"/>
    </location>
</feature>
<dbReference type="AlphaFoldDB" id="A0AAW0YGV5"/>
<dbReference type="Proteomes" id="UP001388673">
    <property type="component" value="Unassembled WGS sequence"/>
</dbReference>
<protein>
    <submittedName>
        <fullName evidence="2">Uncharacterized protein</fullName>
    </submittedName>
</protein>
<feature type="region of interest" description="Disordered" evidence="1">
    <location>
        <begin position="491"/>
        <end position="512"/>
    </location>
</feature>
<keyword evidence="3" id="KW-1185">Reference proteome</keyword>
<feature type="compositionally biased region" description="Low complexity" evidence="1">
    <location>
        <begin position="418"/>
        <end position="431"/>
    </location>
</feature>
<evidence type="ECO:0000313" key="3">
    <source>
        <dbReference type="Proteomes" id="UP001388673"/>
    </source>
</evidence>
<dbReference type="RefSeq" id="XP_066800677.1">
    <property type="nucleotide sequence ID" value="XM_066948904.1"/>
</dbReference>
<feature type="compositionally biased region" description="Gly residues" evidence="1">
    <location>
        <begin position="499"/>
        <end position="510"/>
    </location>
</feature>
<feature type="compositionally biased region" description="Basic residues" evidence="1">
    <location>
        <begin position="379"/>
        <end position="395"/>
    </location>
</feature>
<feature type="compositionally biased region" description="Polar residues" evidence="1">
    <location>
        <begin position="436"/>
        <end position="448"/>
    </location>
</feature>